<dbReference type="Gene3D" id="3.30.43.10">
    <property type="entry name" value="Uridine Diphospho-n-acetylenolpyruvylglucosamine Reductase, domain 2"/>
    <property type="match status" value="1"/>
</dbReference>
<dbReference type="Gene3D" id="3.40.462.20">
    <property type="match status" value="1"/>
</dbReference>
<dbReference type="AlphaFoldDB" id="A0A9P4MBM5"/>
<dbReference type="GO" id="GO:0016491">
    <property type="term" value="F:oxidoreductase activity"/>
    <property type="evidence" value="ECO:0007669"/>
    <property type="project" value="UniProtKB-KW"/>
</dbReference>
<dbReference type="InterPro" id="IPR006094">
    <property type="entry name" value="Oxid_FAD_bind_N"/>
</dbReference>
<dbReference type="SUPFAM" id="SSF56176">
    <property type="entry name" value="FAD-binding/transporter-associated domain-like"/>
    <property type="match status" value="1"/>
</dbReference>
<evidence type="ECO:0000313" key="8">
    <source>
        <dbReference type="Proteomes" id="UP000799772"/>
    </source>
</evidence>
<evidence type="ECO:0000256" key="5">
    <source>
        <dbReference type="ARBA" id="ARBA00023002"/>
    </source>
</evidence>
<evidence type="ECO:0000256" key="1">
    <source>
        <dbReference type="ARBA" id="ARBA00001974"/>
    </source>
</evidence>
<keyword evidence="3" id="KW-0285">Flavoprotein</keyword>
<dbReference type="InterPro" id="IPR016169">
    <property type="entry name" value="FAD-bd_PCMH_sub2"/>
</dbReference>
<dbReference type="InterPro" id="IPR050416">
    <property type="entry name" value="FAD-linked_Oxidoreductase"/>
</dbReference>
<keyword evidence="8" id="KW-1185">Reference proteome</keyword>
<sequence>MAVYDYDIHPHYSSKVLQRGSEDYERCRRQNANSDTPSRYPREIHVVRSVSDVSMALKRAAALKVPVGVRSGGHLFPCGALVHDGVLVDTTDLNRAIEYDKVTQEICFGPAVRVKELAEKLSSIARFFPHGHAPTVAEGGFLLAGGQGWFMRGWGATCQQWITRMEIVMPNGQAVIASRTENQDVFWAARGSGTGFFGVVTKFWGRTIPASQMWERVMIFEVRDKFEGLLTWAFDRAKATPKFGTDLNIATFYDEKFTPSATDEVSRDAKLLLGVFLMAYSDTQREAQTILGAYTDIPTELRACLLEERPVEKRTWDKVWEMQDEYCGSGNGQCWQINSILNDPSVPIERLIEAIKPAVCQLPTRSSSSFICIADIEADEEDAAFSLPQQKYISTFTGWKDPTLQPSIYRPMRERYKRLSSVACGMYVADYDITCDDANMKVMSDTALARFLRIRAKWDPNELFPNYKKFVETHDKINRLQSQCQL</sequence>
<evidence type="ECO:0000256" key="4">
    <source>
        <dbReference type="ARBA" id="ARBA00022827"/>
    </source>
</evidence>
<evidence type="ECO:0000256" key="3">
    <source>
        <dbReference type="ARBA" id="ARBA00022630"/>
    </source>
</evidence>
<accession>A0A9P4MBM5</accession>
<dbReference type="PANTHER" id="PTHR42973">
    <property type="entry name" value="BINDING OXIDOREDUCTASE, PUTATIVE (AFU_ORTHOLOGUE AFUA_1G17690)-RELATED"/>
    <property type="match status" value="1"/>
</dbReference>
<dbReference type="InterPro" id="IPR016166">
    <property type="entry name" value="FAD-bd_PCMH"/>
</dbReference>
<dbReference type="PROSITE" id="PS00862">
    <property type="entry name" value="OX2_COVAL_FAD"/>
    <property type="match status" value="1"/>
</dbReference>
<dbReference type="Gene3D" id="3.30.465.10">
    <property type="match status" value="1"/>
</dbReference>
<evidence type="ECO:0000256" key="2">
    <source>
        <dbReference type="ARBA" id="ARBA00005466"/>
    </source>
</evidence>
<evidence type="ECO:0000313" key="7">
    <source>
        <dbReference type="EMBL" id="KAF2099879.1"/>
    </source>
</evidence>
<protein>
    <submittedName>
        <fullName evidence="7">Oxidoreductase, FAD-binding protein</fullName>
    </submittedName>
</protein>
<dbReference type="OrthoDB" id="415825at2759"/>
<dbReference type="InterPro" id="IPR036318">
    <property type="entry name" value="FAD-bd_PCMH-like_sf"/>
</dbReference>
<feature type="domain" description="FAD-binding PCMH-type" evidence="6">
    <location>
        <begin position="37"/>
        <end position="210"/>
    </location>
</feature>
<comment type="caution">
    <text evidence="7">The sequence shown here is derived from an EMBL/GenBank/DDBJ whole genome shotgun (WGS) entry which is preliminary data.</text>
</comment>
<comment type="similarity">
    <text evidence="2">Belongs to the oxygen-dependent FAD-linked oxidoreductase family.</text>
</comment>
<dbReference type="PANTHER" id="PTHR42973:SF39">
    <property type="entry name" value="FAD-BINDING PCMH-TYPE DOMAIN-CONTAINING PROTEIN"/>
    <property type="match status" value="1"/>
</dbReference>
<dbReference type="GO" id="GO:0071949">
    <property type="term" value="F:FAD binding"/>
    <property type="evidence" value="ECO:0007669"/>
    <property type="project" value="InterPro"/>
</dbReference>
<reference evidence="7" key="1">
    <citation type="journal article" date="2020" name="Stud. Mycol.">
        <title>101 Dothideomycetes genomes: a test case for predicting lifestyles and emergence of pathogens.</title>
        <authorList>
            <person name="Haridas S."/>
            <person name="Albert R."/>
            <person name="Binder M."/>
            <person name="Bloem J."/>
            <person name="Labutti K."/>
            <person name="Salamov A."/>
            <person name="Andreopoulos B."/>
            <person name="Baker S."/>
            <person name="Barry K."/>
            <person name="Bills G."/>
            <person name="Bluhm B."/>
            <person name="Cannon C."/>
            <person name="Castanera R."/>
            <person name="Culley D."/>
            <person name="Daum C."/>
            <person name="Ezra D."/>
            <person name="Gonzalez J."/>
            <person name="Henrissat B."/>
            <person name="Kuo A."/>
            <person name="Liang C."/>
            <person name="Lipzen A."/>
            <person name="Lutzoni F."/>
            <person name="Magnuson J."/>
            <person name="Mondo S."/>
            <person name="Nolan M."/>
            <person name="Ohm R."/>
            <person name="Pangilinan J."/>
            <person name="Park H.-J."/>
            <person name="Ramirez L."/>
            <person name="Alfaro M."/>
            <person name="Sun H."/>
            <person name="Tritt A."/>
            <person name="Yoshinaga Y."/>
            <person name="Zwiers L.-H."/>
            <person name="Turgeon B."/>
            <person name="Goodwin S."/>
            <person name="Spatafora J."/>
            <person name="Crous P."/>
            <person name="Grigoriev I."/>
        </authorList>
    </citation>
    <scope>NUCLEOTIDE SEQUENCE</scope>
    <source>
        <strain evidence="7">CBS 133067</strain>
    </source>
</reference>
<comment type="cofactor">
    <cofactor evidence="1">
        <name>FAD</name>
        <dbReference type="ChEBI" id="CHEBI:57692"/>
    </cofactor>
</comment>
<dbReference type="EMBL" id="ML978125">
    <property type="protein sequence ID" value="KAF2099879.1"/>
    <property type="molecule type" value="Genomic_DNA"/>
</dbReference>
<dbReference type="InterPro" id="IPR016167">
    <property type="entry name" value="FAD-bd_PCMH_sub1"/>
</dbReference>
<evidence type="ECO:0000259" key="6">
    <source>
        <dbReference type="PROSITE" id="PS51387"/>
    </source>
</evidence>
<name>A0A9P4MBM5_9PEZI</name>
<dbReference type="Pfam" id="PF01565">
    <property type="entry name" value="FAD_binding_4"/>
    <property type="match status" value="1"/>
</dbReference>
<dbReference type="PROSITE" id="PS51387">
    <property type="entry name" value="FAD_PCMH"/>
    <property type="match status" value="1"/>
</dbReference>
<dbReference type="InterPro" id="IPR006093">
    <property type="entry name" value="Oxy_OxRdtase_FAD_BS"/>
</dbReference>
<proteinExistence type="inferred from homology"/>
<keyword evidence="5" id="KW-0560">Oxidoreductase</keyword>
<gene>
    <name evidence="7" type="ORF">NA57DRAFT_75384</name>
</gene>
<dbReference type="Proteomes" id="UP000799772">
    <property type="component" value="Unassembled WGS sequence"/>
</dbReference>
<organism evidence="7 8">
    <name type="scientific">Rhizodiscina lignyota</name>
    <dbReference type="NCBI Taxonomy" id="1504668"/>
    <lineage>
        <taxon>Eukaryota</taxon>
        <taxon>Fungi</taxon>
        <taxon>Dikarya</taxon>
        <taxon>Ascomycota</taxon>
        <taxon>Pezizomycotina</taxon>
        <taxon>Dothideomycetes</taxon>
        <taxon>Pleosporomycetidae</taxon>
        <taxon>Aulographales</taxon>
        <taxon>Rhizodiscinaceae</taxon>
        <taxon>Rhizodiscina</taxon>
    </lineage>
</organism>
<keyword evidence="4" id="KW-0274">FAD</keyword>